<sequence>MLIDKIKNSLKDENIKESVLTTFINELDHFEIARRLNEFSTEDKVRIFHLFNSDNKRQILLYETDMDSRMEIQETLDKDYLANLLDQMAEDEATDIIKEHSNETQEEILSKMEKQDAEVIKDLIQYGEETAGGLMTPDFNKILWDQAAAEIFTKVRQESNSDTQPYFYVVDNQNKLLGFFKLRDLLNAPASAMAKEFIRPETPKVEISDPCEKVANVMSQEHLSILPVVDEQNVIHGVVTFDDVIRVMEDIASEDIYTMVGTAKVDPFAKKTGSKIMARAPWLFTTFVGGIISAWILGIFDNTLSEYTAIILFIPFVIGLAGNVGIQGATVIVRGLATGDIQEDNITHIVKNEILVGMLNGTIFGFLCGTLISIFAKFLLNTDPLLGVVVGTGIILAVSLASLVGSLTPIIFINLDIDPAVSTGPIITVANDILGLAIYLVTAKFILAAF</sequence>
<evidence type="ECO:0000256" key="8">
    <source>
        <dbReference type="SAM" id="Phobius"/>
    </source>
</evidence>
<comment type="similarity">
    <text evidence="2">Belongs to the SLC41A transporter family.</text>
</comment>
<feature type="transmembrane region" description="Helical" evidence="8">
    <location>
        <begin position="310"/>
        <end position="333"/>
    </location>
</feature>
<evidence type="ECO:0000256" key="5">
    <source>
        <dbReference type="ARBA" id="ARBA00022842"/>
    </source>
</evidence>
<dbReference type="InterPro" id="IPR046342">
    <property type="entry name" value="CBS_dom_sf"/>
</dbReference>
<dbReference type="GO" id="GO:0015095">
    <property type="term" value="F:magnesium ion transmembrane transporter activity"/>
    <property type="evidence" value="ECO:0007669"/>
    <property type="project" value="InterPro"/>
</dbReference>
<proteinExistence type="inferred from homology"/>
<evidence type="ECO:0000256" key="3">
    <source>
        <dbReference type="ARBA" id="ARBA00022448"/>
    </source>
</evidence>
<dbReference type="InterPro" id="IPR036739">
    <property type="entry name" value="SLC41_membr_dom_sf"/>
</dbReference>
<feature type="transmembrane region" description="Helical" evidence="8">
    <location>
        <begin position="354"/>
        <end position="379"/>
    </location>
</feature>
<feature type="transmembrane region" description="Helical" evidence="8">
    <location>
        <begin position="280"/>
        <end position="298"/>
    </location>
</feature>
<dbReference type="EMBL" id="UINC01002544">
    <property type="protein sequence ID" value="SUZ97825.1"/>
    <property type="molecule type" value="Genomic_DNA"/>
</dbReference>
<dbReference type="InterPro" id="IPR006669">
    <property type="entry name" value="MgtE_transporter"/>
</dbReference>
<dbReference type="CDD" id="cd04606">
    <property type="entry name" value="CBS_pair_Mg_transporter"/>
    <property type="match status" value="1"/>
</dbReference>
<dbReference type="SUPFAM" id="SSF54631">
    <property type="entry name" value="CBS-domain pair"/>
    <property type="match status" value="1"/>
</dbReference>
<dbReference type="GO" id="GO:0016020">
    <property type="term" value="C:membrane"/>
    <property type="evidence" value="ECO:0007669"/>
    <property type="project" value="UniProtKB-SubCell"/>
</dbReference>
<dbReference type="InterPro" id="IPR006667">
    <property type="entry name" value="SLC41_membr_dom"/>
</dbReference>
<feature type="transmembrane region" description="Helical" evidence="8">
    <location>
        <begin position="425"/>
        <end position="447"/>
    </location>
</feature>
<protein>
    <recommendedName>
        <fullName evidence="9">CBS domain-containing protein</fullName>
    </recommendedName>
</protein>
<evidence type="ECO:0000256" key="6">
    <source>
        <dbReference type="ARBA" id="ARBA00022989"/>
    </source>
</evidence>
<reference evidence="10" key="1">
    <citation type="submission" date="2018-05" db="EMBL/GenBank/DDBJ databases">
        <authorList>
            <person name="Lanie J.A."/>
            <person name="Ng W.-L."/>
            <person name="Kazmierczak K.M."/>
            <person name="Andrzejewski T.M."/>
            <person name="Davidsen T.M."/>
            <person name="Wayne K.J."/>
            <person name="Tettelin H."/>
            <person name="Glass J.I."/>
            <person name="Rusch D."/>
            <person name="Podicherti R."/>
            <person name="Tsui H.-C.T."/>
            <person name="Winkler M.E."/>
        </authorList>
    </citation>
    <scope>NUCLEOTIDE SEQUENCE</scope>
</reference>
<dbReference type="SMART" id="SM00924">
    <property type="entry name" value="MgtE_N"/>
    <property type="match status" value="1"/>
</dbReference>
<dbReference type="InterPro" id="IPR038076">
    <property type="entry name" value="MgtE_N_sf"/>
</dbReference>
<dbReference type="SUPFAM" id="SSF158791">
    <property type="entry name" value="MgtE N-terminal domain-like"/>
    <property type="match status" value="1"/>
</dbReference>
<feature type="transmembrane region" description="Helical" evidence="8">
    <location>
        <begin position="385"/>
        <end position="413"/>
    </location>
</feature>
<dbReference type="Pfam" id="PF03448">
    <property type="entry name" value="MgtE_N"/>
    <property type="match status" value="1"/>
</dbReference>
<dbReference type="PROSITE" id="PS51371">
    <property type="entry name" value="CBS"/>
    <property type="match status" value="1"/>
</dbReference>
<dbReference type="PANTHER" id="PTHR43773:SF1">
    <property type="entry name" value="MAGNESIUM TRANSPORTER MGTE"/>
    <property type="match status" value="1"/>
</dbReference>
<evidence type="ECO:0000256" key="2">
    <source>
        <dbReference type="ARBA" id="ARBA00009749"/>
    </source>
</evidence>
<comment type="subcellular location">
    <subcellularLocation>
        <location evidence="1">Membrane</location>
        <topology evidence="1">Multi-pass membrane protein</topology>
    </subcellularLocation>
</comment>
<dbReference type="SUPFAM" id="SSF161093">
    <property type="entry name" value="MgtE membrane domain-like"/>
    <property type="match status" value="1"/>
</dbReference>
<keyword evidence="6 8" id="KW-1133">Transmembrane helix</keyword>
<evidence type="ECO:0000256" key="4">
    <source>
        <dbReference type="ARBA" id="ARBA00022692"/>
    </source>
</evidence>
<dbReference type="InterPro" id="IPR000644">
    <property type="entry name" value="CBS_dom"/>
</dbReference>
<accession>A0A381S131</accession>
<dbReference type="Gene3D" id="3.10.580.10">
    <property type="entry name" value="CBS-domain"/>
    <property type="match status" value="1"/>
</dbReference>
<name>A0A381S131_9ZZZZ</name>
<dbReference type="InterPro" id="IPR006668">
    <property type="entry name" value="Mg_transptr_MgtE_intracell_dom"/>
</dbReference>
<keyword evidence="7 8" id="KW-0472">Membrane</keyword>
<dbReference type="AlphaFoldDB" id="A0A381S131"/>
<gene>
    <name evidence="10" type="ORF">METZ01_LOCUS50679</name>
</gene>
<dbReference type="NCBIfam" id="TIGR00400">
    <property type="entry name" value="mgtE"/>
    <property type="match status" value="1"/>
</dbReference>
<keyword evidence="5" id="KW-0460">Magnesium</keyword>
<dbReference type="Pfam" id="PF00571">
    <property type="entry name" value="CBS"/>
    <property type="match status" value="1"/>
</dbReference>
<dbReference type="Gene3D" id="1.25.60.10">
    <property type="entry name" value="MgtE N-terminal domain-like"/>
    <property type="match status" value="1"/>
</dbReference>
<dbReference type="PANTHER" id="PTHR43773">
    <property type="entry name" value="MAGNESIUM TRANSPORTER MGTE"/>
    <property type="match status" value="1"/>
</dbReference>
<dbReference type="SMART" id="SM00116">
    <property type="entry name" value="CBS"/>
    <property type="match status" value="2"/>
</dbReference>
<evidence type="ECO:0000256" key="1">
    <source>
        <dbReference type="ARBA" id="ARBA00004141"/>
    </source>
</evidence>
<organism evidence="10">
    <name type="scientific">marine metagenome</name>
    <dbReference type="NCBI Taxonomy" id="408172"/>
    <lineage>
        <taxon>unclassified sequences</taxon>
        <taxon>metagenomes</taxon>
        <taxon>ecological metagenomes</taxon>
    </lineage>
</organism>
<feature type="domain" description="CBS" evidence="9">
    <location>
        <begin position="198"/>
        <end position="254"/>
    </location>
</feature>
<dbReference type="Pfam" id="PF01769">
    <property type="entry name" value="MgtE"/>
    <property type="match status" value="1"/>
</dbReference>
<evidence type="ECO:0000313" key="10">
    <source>
        <dbReference type="EMBL" id="SUZ97825.1"/>
    </source>
</evidence>
<evidence type="ECO:0000256" key="7">
    <source>
        <dbReference type="ARBA" id="ARBA00023136"/>
    </source>
</evidence>
<dbReference type="Gene3D" id="1.10.357.20">
    <property type="entry name" value="SLC41 divalent cation transporters, integral membrane domain"/>
    <property type="match status" value="1"/>
</dbReference>
<evidence type="ECO:0000259" key="9">
    <source>
        <dbReference type="PROSITE" id="PS51371"/>
    </source>
</evidence>
<keyword evidence="3" id="KW-0813">Transport</keyword>
<keyword evidence="4 8" id="KW-0812">Transmembrane</keyword>